<dbReference type="GO" id="GO:0042286">
    <property type="term" value="F:glutamate-1-semialdehyde 2,1-aminomutase activity"/>
    <property type="evidence" value="ECO:0007669"/>
    <property type="project" value="UniProtKB-EC"/>
</dbReference>
<accession>A0A2M6P0G1</accession>
<evidence type="ECO:0000256" key="3">
    <source>
        <dbReference type="RuleBase" id="RU003560"/>
    </source>
</evidence>
<dbReference type="InterPro" id="IPR015422">
    <property type="entry name" value="PyrdxlP-dep_Trfase_small"/>
</dbReference>
<comment type="similarity">
    <text evidence="3">Belongs to the class-III pyridoxal-phosphate-dependent aminotransferase family.</text>
</comment>
<evidence type="ECO:0000256" key="2">
    <source>
        <dbReference type="ARBA" id="ARBA00022898"/>
    </source>
</evidence>
<dbReference type="PANTHER" id="PTHR43713:SF3">
    <property type="entry name" value="GLUTAMATE-1-SEMIALDEHYDE 2,1-AMINOMUTASE 1, CHLOROPLASTIC-RELATED"/>
    <property type="match status" value="1"/>
</dbReference>
<dbReference type="EC" id="5.4.3.8" evidence="4"/>
<sequence length="438" mass="48983">MNFEKSDELRKKSHACIPGGAHTYSKGDDQFPKLSPGFICKGEGAYVWDVDGNKFIDWGMGLRSTTLGHGYKRVVDAVLEQISFGANFTRPSHLEVEFAELLVNIIPCADMVKFAKNGSTVTTAAVKLSRAYTGRDLVAICADHAFYSYDDWFIGSTVMDAGVPQAIKDLTVKFNYNDIESVENLFKKYPNEISCVILEPATEIEPKNNFLNKLRSLCDAYGVVLIFDEMITGFRWHIKGAQYVYNVFPDLATYGKGIANGFSVGVLAGKKDIMNLGGINGTDHERVFLISTTHGAENHSLAAAIASLRELQEKNVPKYLAKIGASLRKELNDIHKKYDLDSLLHVYGVDCRLALSVNATDMYDMFQVKTYFLQELIGRGILFSGYFSPSFSHTIEHVKKTVEAWDYACLQLKYSLDKKNLEDKLVGPCVKPVFRKYN</sequence>
<gene>
    <name evidence="4" type="ORF">COU30_03800</name>
</gene>
<keyword evidence="4" id="KW-0413">Isomerase</keyword>
<dbReference type="InterPro" id="IPR015424">
    <property type="entry name" value="PyrdxlP-dep_Trfase"/>
</dbReference>
<comment type="cofactor">
    <cofactor evidence="1">
        <name>pyridoxal 5'-phosphate</name>
        <dbReference type="ChEBI" id="CHEBI:597326"/>
    </cofactor>
</comment>
<protein>
    <submittedName>
        <fullName evidence="4">Glutamate-1-semialdehyde 2,1-aminomutase</fullName>
        <ecNumber evidence="4">5.4.3.8</ecNumber>
    </submittedName>
</protein>
<evidence type="ECO:0000256" key="1">
    <source>
        <dbReference type="ARBA" id="ARBA00001933"/>
    </source>
</evidence>
<dbReference type="Gene3D" id="3.90.1150.10">
    <property type="entry name" value="Aspartate Aminotransferase, domain 1"/>
    <property type="match status" value="1"/>
</dbReference>
<dbReference type="GO" id="GO:0008483">
    <property type="term" value="F:transaminase activity"/>
    <property type="evidence" value="ECO:0007669"/>
    <property type="project" value="InterPro"/>
</dbReference>
<proteinExistence type="inferred from homology"/>
<evidence type="ECO:0000313" key="4">
    <source>
        <dbReference type="EMBL" id="PIR77194.1"/>
    </source>
</evidence>
<dbReference type="PANTHER" id="PTHR43713">
    <property type="entry name" value="GLUTAMATE-1-SEMIALDEHYDE 2,1-AMINOMUTASE"/>
    <property type="match status" value="1"/>
</dbReference>
<dbReference type="Gene3D" id="3.40.640.10">
    <property type="entry name" value="Type I PLP-dependent aspartate aminotransferase-like (Major domain)"/>
    <property type="match status" value="1"/>
</dbReference>
<dbReference type="GO" id="GO:0030170">
    <property type="term" value="F:pyridoxal phosphate binding"/>
    <property type="evidence" value="ECO:0007669"/>
    <property type="project" value="InterPro"/>
</dbReference>
<keyword evidence="2 3" id="KW-0663">Pyridoxal phosphate</keyword>
<dbReference type="Proteomes" id="UP000228528">
    <property type="component" value="Unassembled WGS sequence"/>
</dbReference>
<dbReference type="AlphaFoldDB" id="A0A2M6P0G1"/>
<name>A0A2M6P0G1_9BACT</name>
<dbReference type="SUPFAM" id="SSF53383">
    <property type="entry name" value="PLP-dependent transferases"/>
    <property type="match status" value="1"/>
</dbReference>
<organism evidence="4 5">
    <name type="scientific">Candidatus Magasanikbacteria bacterium CG10_big_fil_rev_8_21_14_0_10_38_6</name>
    <dbReference type="NCBI Taxonomy" id="1974647"/>
    <lineage>
        <taxon>Bacteria</taxon>
        <taxon>Candidatus Magasanikiibacteriota</taxon>
    </lineage>
</organism>
<comment type="caution">
    <text evidence="4">The sequence shown here is derived from an EMBL/GenBank/DDBJ whole genome shotgun (WGS) entry which is preliminary data.</text>
</comment>
<dbReference type="Pfam" id="PF00202">
    <property type="entry name" value="Aminotran_3"/>
    <property type="match status" value="1"/>
</dbReference>
<evidence type="ECO:0000313" key="5">
    <source>
        <dbReference type="Proteomes" id="UP000228528"/>
    </source>
</evidence>
<reference evidence="5" key="1">
    <citation type="submission" date="2017-09" db="EMBL/GenBank/DDBJ databases">
        <title>Depth-based differentiation of microbial function through sediment-hosted aquifers and enrichment of novel symbionts in the deep terrestrial subsurface.</title>
        <authorList>
            <person name="Probst A.J."/>
            <person name="Ladd B."/>
            <person name="Jarett J.K."/>
            <person name="Geller-Mcgrath D.E."/>
            <person name="Sieber C.M.K."/>
            <person name="Emerson J.B."/>
            <person name="Anantharaman K."/>
            <person name="Thomas B.C."/>
            <person name="Malmstrom R."/>
            <person name="Stieglmeier M."/>
            <person name="Klingl A."/>
            <person name="Woyke T."/>
            <person name="Ryan C.M."/>
            <person name="Banfield J.F."/>
        </authorList>
    </citation>
    <scope>NUCLEOTIDE SEQUENCE [LARGE SCALE GENOMIC DNA]</scope>
</reference>
<dbReference type="NCBIfam" id="NF004856">
    <property type="entry name" value="PRK06209.1"/>
    <property type="match status" value="1"/>
</dbReference>
<dbReference type="EMBL" id="PFBW01000167">
    <property type="protein sequence ID" value="PIR77194.1"/>
    <property type="molecule type" value="Genomic_DNA"/>
</dbReference>
<dbReference type="InterPro" id="IPR005814">
    <property type="entry name" value="Aminotrans_3"/>
</dbReference>
<dbReference type="InterPro" id="IPR015421">
    <property type="entry name" value="PyrdxlP-dep_Trfase_major"/>
</dbReference>